<dbReference type="InterPro" id="IPR046070">
    <property type="entry name" value="DUF6029"/>
</dbReference>
<organism evidence="2 3">
    <name type="scientific">Porphyromonas canoris</name>
    <dbReference type="NCBI Taxonomy" id="36875"/>
    <lineage>
        <taxon>Bacteria</taxon>
        <taxon>Pseudomonadati</taxon>
        <taxon>Bacteroidota</taxon>
        <taxon>Bacteroidia</taxon>
        <taxon>Bacteroidales</taxon>
        <taxon>Porphyromonadaceae</taxon>
        <taxon>Porphyromonas</taxon>
    </lineage>
</organism>
<dbReference type="RefSeq" id="WP_036788889.1">
    <property type="nucleotide sequence ID" value="NZ_JQZV01000003.1"/>
</dbReference>
<protein>
    <recommendedName>
        <fullName evidence="4">DUF5723 domain-containing protein</fullName>
    </recommendedName>
</protein>
<name>A0ABR4XNF2_9PORP</name>
<evidence type="ECO:0008006" key="4">
    <source>
        <dbReference type="Google" id="ProtNLM"/>
    </source>
</evidence>
<reference evidence="2 3" key="1">
    <citation type="submission" date="2014-08" db="EMBL/GenBank/DDBJ databases">
        <title>Porphyromonas canoris strain:OH2762 Genome sequencing.</title>
        <authorList>
            <person name="Wallis C."/>
            <person name="Deusch O."/>
            <person name="O'Flynn C."/>
            <person name="Davis I."/>
            <person name="Jospin G."/>
            <person name="Darling A.E."/>
            <person name="Coil D.A."/>
            <person name="Alexiev A."/>
            <person name="Horsfall A."/>
            <person name="Kirkwood N."/>
            <person name="Harris S."/>
            <person name="Eisen J.A."/>
        </authorList>
    </citation>
    <scope>NUCLEOTIDE SEQUENCE [LARGE SCALE GENOMIC DNA]</scope>
    <source>
        <strain evidence="3">COT-108 OH2762</strain>
    </source>
</reference>
<comment type="caution">
    <text evidence="2">The sequence shown here is derived from an EMBL/GenBank/DDBJ whole genome shotgun (WGS) entry which is preliminary data.</text>
</comment>
<accession>A0ABR4XNF2</accession>
<proteinExistence type="predicted"/>
<feature type="signal peptide" evidence="1">
    <location>
        <begin position="1"/>
        <end position="24"/>
    </location>
</feature>
<keyword evidence="1" id="KW-0732">Signal</keyword>
<sequence>MKRRFNAILCALGIVAIATPTILAQNEKKEKYWGRLNGGIESNAALYKKDENDPDAKNYGDNTYLNLRYNYKNFNAGLQYELYLPPLKGFSQELKGHGLTHYYLNYSAEKLNVTLGSFYEQFGSGLIFRAYEERALGINNSLRGLNIKYTPSNWLTLKAMGGQPRRYMEYADAFMWGGDAELSAIKLFKKESEYDVTLGGSWVSRHNTKIIEESEEPARVDLFSTRAGFYSPSFNLGIEYTGKGMSQTFSPAEGSYPAEAGDALLINADYIRPNFGISGVFRRIEHMDFRIDNKLEQLYIPINYVPALTKQHKYTLPGLHPHVTELGGEIGGQVDLFWNISGTALGKYPLKIALNASHYKSLGNNFKKTMPFFGQDGSNLFSEVALEVGKQINRSIKTTIGLYYQNKFYISENYDSYIGVIDFLWRANRKLSLRTELQYMSTEMEEKGWLFGLLEVGFAPNWMVYVSDMYNHGGEKKEHYYMAGCSFTYNGLRLTASYGRSRAGTQCVGGICRFVPEYTGLMAGLSYTF</sequence>
<keyword evidence="3" id="KW-1185">Reference proteome</keyword>
<evidence type="ECO:0000313" key="2">
    <source>
        <dbReference type="EMBL" id="KGN93418.1"/>
    </source>
</evidence>
<feature type="chain" id="PRO_5045441848" description="DUF5723 domain-containing protein" evidence="1">
    <location>
        <begin position="25"/>
        <end position="529"/>
    </location>
</feature>
<dbReference type="Pfam" id="PF19494">
    <property type="entry name" value="DUF6029"/>
    <property type="match status" value="1"/>
</dbReference>
<evidence type="ECO:0000313" key="3">
    <source>
        <dbReference type="Proteomes" id="UP000030101"/>
    </source>
</evidence>
<dbReference type="EMBL" id="JQZV01000003">
    <property type="protein sequence ID" value="KGN93418.1"/>
    <property type="molecule type" value="Genomic_DNA"/>
</dbReference>
<gene>
    <name evidence="2" type="ORF">HQ43_01935</name>
</gene>
<evidence type="ECO:0000256" key="1">
    <source>
        <dbReference type="SAM" id="SignalP"/>
    </source>
</evidence>
<dbReference type="Proteomes" id="UP000030101">
    <property type="component" value="Unassembled WGS sequence"/>
</dbReference>